<dbReference type="PANTHER" id="PTHR43479:SF11">
    <property type="entry name" value="ACREF_ENVCD OPERON REPRESSOR-RELATED"/>
    <property type="match status" value="1"/>
</dbReference>
<dbReference type="InterPro" id="IPR001647">
    <property type="entry name" value="HTH_TetR"/>
</dbReference>
<evidence type="ECO:0000313" key="6">
    <source>
        <dbReference type="Proteomes" id="UP001059773"/>
    </source>
</evidence>
<dbReference type="InterPro" id="IPR009057">
    <property type="entry name" value="Homeodomain-like_sf"/>
</dbReference>
<accession>A0ABY5JYC3</accession>
<reference evidence="5" key="1">
    <citation type="submission" date="2022-07" db="EMBL/GenBank/DDBJ databases">
        <title>FELIX.</title>
        <authorList>
            <person name="Wan K.H."/>
            <person name="Park S."/>
            <person name="Lawrence Q."/>
            <person name="Eichenberger J.P."/>
            <person name="Booth B.W."/>
            <person name="Piaggio A.J."/>
            <person name="Chandler J.C."/>
            <person name="Franklin A.B."/>
            <person name="Celniker S.E."/>
        </authorList>
    </citation>
    <scope>NUCLEOTIDE SEQUENCE</scope>
    <source>
        <strain evidence="5">QA-1986 374</strain>
    </source>
</reference>
<evidence type="ECO:0000256" key="1">
    <source>
        <dbReference type="ARBA" id="ARBA00022491"/>
    </source>
</evidence>
<dbReference type="RefSeq" id="WP_256709703.1">
    <property type="nucleotide sequence ID" value="NZ_CP101914.1"/>
</dbReference>
<dbReference type="Pfam" id="PF00440">
    <property type="entry name" value="TetR_N"/>
    <property type="match status" value="1"/>
</dbReference>
<feature type="DNA-binding region" description="H-T-H motif" evidence="3">
    <location>
        <begin position="34"/>
        <end position="53"/>
    </location>
</feature>
<dbReference type="InterPro" id="IPR050624">
    <property type="entry name" value="HTH-type_Tx_Regulator"/>
</dbReference>
<keyword evidence="1" id="KW-0678">Repressor</keyword>
<evidence type="ECO:0000256" key="2">
    <source>
        <dbReference type="ARBA" id="ARBA00023125"/>
    </source>
</evidence>
<protein>
    <submittedName>
        <fullName evidence="5">TetR/AcrR family transcriptional regulator</fullName>
    </submittedName>
</protein>
<organism evidence="5 6">
    <name type="scientific">Oceanobacillus jeddahense</name>
    <dbReference type="NCBI Taxonomy" id="1462527"/>
    <lineage>
        <taxon>Bacteria</taxon>
        <taxon>Bacillati</taxon>
        <taxon>Bacillota</taxon>
        <taxon>Bacilli</taxon>
        <taxon>Bacillales</taxon>
        <taxon>Bacillaceae</taxon>
        <taxon>Oceanobacillus</taxon>
    </lineage>
</organism>
<keyword evidence="6" id="KW-1185">Reference proteome</keyword>
<sequence>MAGKFNEQEKEYIRSKLLEHGRQLFGNLGLKKTSISDLTKQVNIAQGSFYLFYESKEELYFEILEQEEQYIREELLHKILLKEKVTRETFRHFLQQALQFLDESPIIKQLFDKSTMEQLLRKLPHKKLESNHQGDIDFLVPYIEKWQADGVMKQLEPDIIVSMIRSLVILSLQKEMIGEANYKSTMDQFVKLVSEDLMNDS</sequence>
<dbReference type="Proteomes" id="UP001059773">
    <property type="component" value="Chromosome"/>
</dbReference>
<dbReference type="PROSITE" id="PS50977">
    <property type="entry name" value="HTH_TETR_2"/>
    <property type="match status" value="1"/>
</dbReference>
<dbReference type="Gene3D" id="1.10.357.10">
    <property type="entry name" value="Tetracycline Repressor, domain 2"/>
    <property type="match status" value="1"/>
</dbReference>
<gene>
    <name evidence="5" type="ORF">NP439_09270</name>
</gene>
<evidence type="ECO:0000259" key="4">
    <source>
        <dbReference type="PROSITE" id="PS50977"/>
    </source>
</evidence>
<evidence type="ECO:0000313" key="5">
    <source>
        <dbReference type="EMBL" id="UUI04804.1"/>
    </source>
</evidence>
<proteinExistence type="predicted"/>
<evidence type="ECO:0000256" key="3">
    <source>
        <dbReference type="PROSITE-ProRule" id="PRU00335"/>
    </source>
</evidence>
<keyword evidence="2 3" id="KW-0238">DNA-binding</keyword>
<name>A0ABY5JYC3_9BACI</name>
<dbReference type="SUPFAM" id="SSF46689">
    <property type="entry name" value="Homeodomain-like"/>
    <property type="match status" value="1"/>
</dbReference>
<dbReference type="PANTHER" id="PTHR43479">
    <property type="entry name" value="ACREF/ENVCD OPERON REPRESSOR-RELATED"/>
    <property type="match status" value="1"/>
</dbReference>
<dbReference type="EMBL" id="CP101914">
    <property type="protein sequence ID" value="UUI04804.1"/>
    <property type="molecule type" value="Genomic_DNA"/>
</dbReference>
<feature type="domain" description="HTH tetR-type" evidence="4">
    <location>
        <begin position="11"/>
        <end position="71"/>
    </location>
</feature>